<dbReference type="EMBL" id="CM042882">
    <property type="protein sequence ID" value="KAI4381013.1"/>
    <property type="molecule type" value="Genomic_DNA"/>
</dbReference>
<evidence type="ECO:0000313" key="1">
    <source>
        <dbReference type="EMBL" id="KAI4381013.1"/>
    </source>
</evidence>
<sequence length="928" mass="104709">MGSDDVRFVGLWGMGGVGKTTLAKAIYNLIANQFDGWCLLLDVRECSASPSFGLANLQEKLLSEVLRRKDVSVSSVDHGISLIRDRLQSRKVLLILDDVDDLEQLDAQAGGLNWFGIGSRVIITTRDISLLKGHSVHKVEALAYHDALQLFSRHAFPNDNKRDITPDLIDICLDYSGGLPLALVVLGSLLRDRPLHYWRSTMKLLKKSPYPNIDRVLRGKSRTNVEKVLEACGFEASLGTQILIERSLITIENVAASNHETVEMHDLIQLMGQCIVRKTCRNKPGLCSRLWVYKDVLQVLSNGAGTDAVKAIVLRLSSEKNIHIGTADALTKMSSLRILVMANVKYSGDPLYFPSRLCWIEWPGYSAPSIHFSGNSNNLVMLDVHNSCIQKLSRQFELLVRLKCINISGCILLMEIPDMSSCRNLEILDLSQCTSLVALDDSIGYLKKLIELLLGGCSNLTKLPDILRCRSLKVLYLRGCSKLVRLPDLSVCQNLEVLDLSGCECLAEVNDSVGFLEKLVYLPLEGCKSITRLPNRLKWRSLETFRLDDCYKLDKFPEVMDGMECLKELVLRRSGIKELPVSIENLMGIRSMILEDSRDLVNIPSSIYKLKNLELLNIQGCSSLEKFPRYIEGSAGDGSFCLSLLSLDLRRCNLTAVEFLRDISCFSKLQELHLSENDNVTEIPSLRTFWNLEKLYICECKRLVDIGELPANLRVLDASGCGSLQIIHGLLPSRIPNFDEINLSSCQELVNRGFNMASVLPLQEARKIRGNTNFAFTGSEIPYWMTESYFSDSVSFLVPVDTWDNLVGILACGAFNLEEGFFWKNKWFVVEAYVDDLYVGRYRYEFTPSDKETDVVWLLMLLRDQEVDHALLWDELLGKKTDSDHFTVSLGFRTIRGGVMMKCGFRLICKDEEIELQAQQLREPVYFY</sequence>
<evidence type="ECO:0000313" key="2">
    <source>
        <dbReference type="Proteomes" id="UP001057402"/>
    </source>
</evidence>
<keyword evidence="2" id="KW-1185">Reference proteome</keyword>
<gene>
    <name evidence="1" type="ORF">MLD38_007132</name>
</gene>
<reference evidence="2" key="1">
    <citation type="journal article" date="2023" name="Front. Plant Sci.">
        <title>Chromosomal-level genome assembly of Melastoma candidum provides insights into trichome evolution.</title>
        <authorList>
            <person name="Zhong Y."/>
            <person name="Wu W."/>
            <person name="Sun C."/>
            <person name="Zou P."/>
            <person name="Liu Y."/>
            <person name="Dai S."/>
            <person name="Zhou R."/>
        </authorList>
    </citation>
    <scope>NUCLEOTIDE SEQUENCE [LARGE SCALE GENOMIC DNA]</scope>
</reference>
<comment type="caution">
    <text evidence="1">The sequence shown here is derived from an EMBL/GenBank/DDBJ whole genome shotgun (WGS) entry which is preliminary data.</text>
</comment>
<organism evidence="1 2">
    <name type="scientific">Melastoma candidum</name>
    <dbReference type="NCBI Taxonomy" id="119954"/>
    <lineage>
        <taxon>Eukaryota</taxon>
        <taxon>Viridiplantae</taxon>
        <taxon>Streptophyta</taxon>
        <taxon>Embryophyta</taxon>
        <taxon>Tracheophyta</taxon>
        <taxon>Spermatophyta</taxon>
        <taxon>Magnoliopsida</taxon>
        <taxon>eudicotyledons</taxon>
        <taxon>Gunneridae</taxon>
        <taxon>Pentapetalae</taxon>
        <taxon>rosids</taxon>
        <taxon>malvids</taxon>
        <taxon>Myrtales</taxon>
        <taxon>Melastomataceae</taxon>
        <taxon>Melastomatoideae</taxon>
        <taxon>Melastomateae</taxon>
        <taxon>Melastoma</taxon>
    </lineage>
</organism>
<dbReference type="Proteomes" id="UP001057402">
    <property type="component" value="Chromosome 3"/>
</dbReference>
<protein>
    <submittedName>
        <fullName evidence="1">Uncharacterized protein</fullName>
    </submittedName>
</protein>
<proteinExistence type="predicted"/>
<name>A0ACB9RPT3_9MYRT</name>
<accession>A0ACB9RPT3</accession>